<dbReference type="CDD" id="cd01311">
    <property type="entry name" value="PDC_hydrolase"/>
    <property type="match status" value="1"/>
</dbReference>
<protein>
    <submittedName>
        <fullName evidence="2">Amidohydrolase family protein</fullName>
    </submittedName>
</protein>
<dbReference type="InterPro" id="IPR052358">
    <property type="entry name" value="Aro_Compnd_Degr_Hydrolases"/>
</dbReference>
<accession>A0ABV5G024</accession>
<dbReference type="Proteomes" id="UP001589575">
    <property type="component" value="Unassembled WGS sequence"/>
</dbReference>
<proteinExistence type="predicted"/>
<comment type="caution">
    <text evidence="2">The sequence shown here is derived from an EMBL/GenBank/DDBJ whole genome shotgun (WGS) entry which is preliminary data.</text>
</comment>
<gene>
    <name evidence="2" type="ORF">ACFFX0_14100</name>
</gene>
<dbReference type="EMBL" id="JBHMFI010000001">
    <property type="protein sequence ID" value="MFB9072272.1"/>
    <property type="molecule type" value="Genomic_DNA"/>
</dbReference>
<name>A0ABV5G024_9MICC</name>
<evidence type="ECO:0000313" key="2">
    <source>
        <dbReference type="EMBL" id="MFB9072272.1"/>
    </source>
</evidence>
<evidence type="ECO:0000259" key="1">
    <source>
        <dbReference type="Pfam" id="PF04909"/>
    </source>
</evidence>
<organism evidence="2 3">
    <name type="scientific">Citricoccus parietis</name>
    <dbReference type="NCBI Taxonomy" id="592307"/>
    <lineage>
        <taxon>Bacteria</taxon>
        <taxon>Bacillati</taxon>
        <taxon>Actinomycetota</taxon>
        <taxon>Actinomycetes</taxon>
        <taxon>Micrococcales</taxon>
        <taxon>Micrococcaceae</taxon>
        <taxon>Citricoccus</taxon>
    </lineage>
</organism>
<dbReference type="InterPro" id="IPR006680">
    <property type="entry name" value="Amidohydro-rel"/>
</dbReference>
<feature type="domain" description="Amidohydrolase-related" evidence="1">
    <location>
        <begin position="82"/>
        <end position="352"/>
    </location>
</feature>
<dbReference type="Pfam" id="PF04909">
    <property type="entry name" value="Amidohydro_2"/>
    <property type="match status" value="1"/>
</dbReference>
<dbReference type="PANTHER" id="PTHR35563">
    <property type="entry name" value="BARREL METAL-DEPENDENT HYDROLASE, PUTATIVE (AFU_ORTHOLOGUE AFUA_1G16240)-RELATED"/>
    <property type="match status" value="1"/>
</dbReference>
<dbReference type="InterPro" id="IPR032466">
    <property type="entry name" value="Metal_Hydrolase"/>
</dbReference>
<reference evidence="2 3" key="1">
    <citation type="submission" date="2024-09" db="EMBL/GenBank/DDBJ databases">
        <authorList>
            <person name="Sun Q."/>
            <person name="Mori K."/>
        </authorList>
    </citation>
    <scope>NUCLEOTIDE SEQUENCE [LARGE SCALE GENOMIC DNA]</scope>
    <source>
        <strain evidence="2 3">CCM 7609</strain>
    </source>
</reference>
<keyword evidence="3" id="KW-1185">Reference proteome</keyword>
<evidence type="ECO:0000313" key="3">
    <source>
        <dbReference type="Proteomes" id="UP001589575"/>
    </source>
</evidence>
<dbReference type="InterPro" id="IPR047874">
    <property type="entry name" value="GLI/LigI"/>
</dbReference>
<dbReference type="SUPFAM" id="SSF51556">
    <property type="entry name" value="Metallo-dependent hydrolases"/>
    <property type="match status" value="1"/>
</dbReference>
<dbReference type="PANTHER" id="PTHR35563:SF2">
    <property type="entry name" value="BARREL METAL-DEPENDENT HYDROLASE, PUTATIVE (AFU_ORTHOLOGUE AFUA_1G16240)-RELATED"/>
    <property type="match status" value="1"/>
</dbReference>
<sequence>MGSGARQTQLADVHTKLRWPLPSGNTDHILVMVPPRLAVGQPAARIPSGGSRVTEQSEKTAGWLDWVKDRGEPAFSLPDGAVDAHCHVFGPAAEFPFSPTRKYTPCDAGKADLRELRGHLGVSRNVIVQATCHGRDNAALLDALDYFGDTARGVVSAGADVTIEQLTAIHERGVRGVRFNFVKRLVQSQPFEELALVADKIRDFGWHFVLYFEPEDLPGLEGTFAGLGVPLVIDHMGRPDVRKGADSEEFSSFLRFVERTNAWVKVSCPERLTEAGPYAVDGQREVYADVVPFARRVIAEFPERTLWGTDWPHPNLRSHMPDDALLLGYIPQIAPTAAEQQALLVTNPMFLYWSSTVA</sequence>
<dbReference type="Gene3D" id="3.20.20.140">
    <property type="entry name" value="Metal-dependent hydrolases"/>
    <property type="match status" value="1"/>
</dbReference>